<dbReference type="AlphaFoldDB" id="A0A9P3PF27"/>
<protein>
    <submittedName>
        <fullName evidence="2">Uncharacterized protein</fullName>
    </submittedName>
</protein>
<accession>A0A9P3PF27</accession>
<reference evidence="2" key="1">
    <citation type="submission" date="2022-07" db="EMBL/GenBank/DDBJ databases">
        <title>The genome of Lyophyllum shimeji provides insight into the initial evolution of ectomycorrhizal fungal genome.</title>
        <authorList>
            <person name="Kobayashi Y."/>
            <person name="Shibata T."/>
            <person name="Hirakawa H."/>
            <person name="Shigenobu S."/>
            <person name="Nishiyama T."/>
            <person name="Yamada A."/>
            <person name="Hasebe M."/>
            <person name="Kawaguchi M."/>
        </authorList>
    </citation>
    <scope>NUCLEOTIDE SEQUENCE</scope>
    <source>
        <strain evidence="2">AT787</strain>
    </source>
</reference>
<keyword evidence="3" id="KW-1185">Reference proteome</keyword>
<evidence type="ECO:0000313" key="3">
    <source>
        <dbReference type="Proteomes" id="UP001063166"/>
    </source>
</evidence>
<dbReference type="Proteomes" id="UP001063166">
    <property type="component" value="Unassembled WGS sequence"/>
</dbReference>
<sequence length="298" mass="32595">MLNSSLIDVSTGERAYEIVTTLVLPDSETNADSGDLGSSIPDVTSKERRHTRMTDFAGNTLVSIAWNGRQPDIIILGEKVGGLTNLFGSSTVRFMPKILLVPTRFDTEYIWTATANSLTLFDYDSETTKGTFYQNVIRVPTTFKLRPKPVAPSTSYASRCLPVASPSSPSSSSSLSSCSLPSSPSSSSPVPSLVSSASSSPPSASSVRIPSCASSPTHTETPKSSFFPTHLPGVGNNYLEFSRHPLAHDVEIIVSFLMMEILRRGRFVLTPYTFEKPKLWQLKETRDLVFRRLRGYTV</sequence>
<comment type="caution">
    <text evidence="2">The sequence shown here is derived from an EMBL/GenBank/DDBJ whole genome shotgun (WGS) entry which is preliminary data.</text>
</comment>
<gene>
    <name evidence="2" type="ORF">LshimejAT787_0202510</name>
</gene>
<proteinExistence type="predicted"/>
<evidence type="ECO:0000313" key="2">
    <source>
        <dbReference type="EMBL" id="GLB34686.1"/>
    </source>
</evidence>
<organism evidence="2 3">
    <name type="scientific">Lyophyllum shimeji</name>
    <name type="common">Hon-shimeji</name>
    <name type="synonym">Tricholoma shimeji</name>
    <dbReference type="NCBI Taxonomy" id="47721"/>
    <lineage>
        <taxon>Eukaryota</taxon>
        <taxon>Fungi</taxon>
        <taxon>Dikarya</taxon>
        <taxon>Basidiomycota</taxon>
        <taxon>Agaricomycotina</taxon>
        <taxon>Agaricomycetes</taxon>
        <taxon>Agaricomycetidae</taxon>
        <taxon>Agaricales</taxon>
        <taxon>Tricholomatineae</taxon>
        <taxon>Lyophyllaceae</taxon>
        <taxon>Lyophyllum</taxon>
    </lineage>
</organism>
<feature type="compositionally biased region" description="Polar residues" evidence="1">
    <location>
        <begin position="212"/>
        <end position="226"/>
    </location>
</feature>
<feature type="region of interest" description="Disordered" evidence="1">
    <location>
        <begin position="190"/>
        <end position="226"/>
    </location>
</feature>
<name>A0A9P3PF27_LYOSH</name>
<feature type="compositionally biased region" description="Low complexity" evidence="1">
    <location>
        <begin position="190"/>
        <end position="206"/>
    </location>
</feature>
<evidence type="ECO:0000256" key="1">
    <source>
        <dbReference type="SAM" id="MobiDB-lite"/>
    </source>
</evidence>
<dbReference type="OrthoDB" id="3258136at2759"/>
<dbReference type="EMBL" id="BRPK01000002">
    <property type="protein sequence ID" value="GLB34686.1"/>
    <property type="molecule type" value="Genomic_DNA"/>
</dbReference>